<dbReference type="SUPFAM" id="SSF50494">
    <property type="entry name" value="Trypsin-like serine proteases"/>
    <property type="match status" value="1"/>
</dbReference>
<reference evidence="1" key="1">
    <citation type="journal article" date="2015" name="Nature">
        <title>Complex archaea that bridge the gap between prokaryotes and eukaryotes.</title>
        <authorList>
            <person name="Spang A."/>
            <person name="Saw J.H."/>
            <person name="Jorgensen S.L."/>
            <person name="Zaremba-Niedzwiedzka K."/>
            <person name="Martijn J."/>
            <person name="Lind A.E."/>
            <person name="van Eijk R."/>
            <person name="Schleper C."/>
            <person name="Guy L."/>
            <person name="Ettema T.J."/>
        </authorList>
    </citation>
    <scope>NUCLEOTIDE SEQUENCE</scope>
</reference>
<dbReference type="InterPro" id="IPR043504">
    <property type="entry name" value="Peptidase_S1_PA_chymotrypsin"/>
</dbReference>
<name>A0A0F9AD26_9ZZZZ</name>
<dbReference type="InterPro" id="IPR009003">
    <property type="entry name" value="Peptidase_S1_PA"/>
</dbReference>
<dbReference type="AlphaFoldDB" id="A0A0F9AD26"/>
<protein>
    <recommendedName>
        <fullName evidence="2">Peptidase S1 domain-containing protein</fullName>
    </recommendedName>
</protein>
<gene>
    <name evidence="1" type="ORF">LCGC14_2927130</name>
</gene>
<dbReference type="Gene3D" id="2.40.10.10">
    <property type="entry name" value="Trypsin-like serine proteases"/>
    <property type="match status" value="1"/>
</dbReference>
<organism evidence="1">
    <name type="scientific">marine sediment metagenome</name>
    <dbReference type="NCBI Taxonomy" id="412755"/>
    <lineage>
        <taxon>unclassified sequences</taxon>
        <taxon>metagenomes</taxon>
        <taxon>ecological metagenomes</taxon>
    </lineage>
</organism>
<evidence type="ECO:0008006" key="2">
    <source>
        <dbReference type="Google" id="ProtNLM"/>
    </source>
</evidence>
<comment type="caution">
    <text evidence="1">The sequence shown here is derived from an EMBL/GenBank/DDBJ whole genome shotgun (WGS) entry which is preliminary data.</text>
</comment>
<accession>A0A0F9AD26</accession>
<feature type="non-terminal residue" evidence="1">
    <location>
        <position position="1"/>
    </location>
</feature>
<proteinExistence type="predicted"/>
<dbReference type="EMBL" id="LAZR01058327">
    <property type="protein sequence ID" value="KKK70126.1"/>
    <property type="molecule type" value="Genomic_DNA"/>
</dbReference>
<evidence type="ECO:0000313" key="1">
    <source>
        <dbReference type="EMBL" id="KKK70126.1"/>
    </source>
</evidence>
<sequence length="260" mass="26510">VSLMGTPWIVPAKSVEALRQSVVRPVPGGVSIGHPTITAGTHGVSLRFLGINAGLSNNHVLAAGSTFQQTRANIGDPIYQPGPHDGGRDVDIVGNLAWYNPIDVEGSNLIDAALWQPTTPDLMSEEVLDIGVPSGIGTANVGDIVQKSGRTTGLQSAEVIDINATISVNYGDFKADFHNQIITDIMGGPGDSGSAVFDMTGPNLVGLLFAGSNYVTVHNHIGNMLNAIGPVVNGGGAGGGAVQITAGAVLSTLLLSFGLG</sequence>